<dbReference type="Proteomes" id="UP001054902">
    <property type="component" value="Unassembled WGS sequence"/>
</dbReference>
<accession>A0AAD3H234</accession>
<dbReference type="AlphaFoldDB" id="A0AAD3H234"/>
<dbReference type="PANTHER" id="PTHR33683:SF46">
    <property type="entry name" value="SUSHI DOMAIN-CONTAINING PROTEIN"/>
    <property type="match status" value="1"/>
</dbReference>
<feature type="chain" id="PRO_5042005490" description="Peptidase M12B domain-containing protein" evidence="2">
    <location>
        <begin position="20"/>
        <end position="806"/>
    </location>
</feature>
<organism evidence="3 4">
    <name type="scientific">Chaetoceros tenuissimus</name>
    <dbReference type="NCBI Taxonomy" id="426638"/>
    <lineage>
        <taxon>Eukaryota</taxon>
        <taxon>Sar</taxon>
        <taxon>Stramenopiles</taxon>
        <taxon>Ochrophyta</taxon>
        <taxon>Bacillariophyta</taxon>
        <taxon>Coscinodiscophyceae</taxon>
        <taxon>Chaetocerotophycidae</taxon>
        <taxon>Chaetocerotales</taxon>
        <taxon>Chaetocerotaceae</taxon>
        <taxon>Chaetoceros</taxon>
    </lineage>
</organism>
<keyword evidence="2" id="KW-0732">Signal</keyword>
<proteinExistence type="predicted"/>
<feature type="signal peptide" evidence="2">
    <location>
        <begin position="1"/>
        <end position="19"/>
    </location>
</feature>
<feature type="region of interest" description="Disordered" evidence="1">
    <location>
        <begin position="662"/>
        <end position="806"/>
    </location>
</feature>
<comment type="caution">
    <text evidence="3">The sequence shown here is derived from an EMBL/GenBank/DDBJ whole genome shotgun (WGS) entry which is preliminary data.</text>
</comment>
<evidence type="ECO:0000313" key="3">
    <source>
        <dbReference type="EMBL" id="GFH47762.1"/>
    </source>
</evidence>
<dbReference type="SUPFAM" id="SSF55486">
    <property type="entry name" value="Metalloproteases ('zincins'), catalytic domain"/>
    <property type="match status" value="1"/>
</dbReference>
<dbReference type="GO" id="GO:0008237">
    <property type="term" value="F:metallopeptidase activity"/>
    <property type="evidence" value="ECO:0007669"/>
    <property type="project" value="InterPro"/>
</dbReference>
<protein>
    <recommendedName>
        <fullName evidence="5">Peptidase M12B domain-containing protein</fullName>
    </recommendedName>
</protein>
<name>A0AAD3H234_9STRA</name>
<dbReference type="EMBL" id="BLLK01000023">
    <property type="protein sequence ID" value="GFH47762.1"/>
    <property type="molecule type" value="Genomic_DNA"/>
</dbReference>
<dbReference type="InterPro" id="IPR024079">
    <property type="entry name" value="MetalloPept_cat_dom_sf"/>
</dbReference>
<evidence type="ECO:0008006" key="5">
    <source>
        <dbReference type="Google" id="ProtNLM"/>
    </source>
</evidence>
<dbReference type="PANTHER" id="PTHR33683">
    <property type="entry name" value="1, PUTATIVE-RELATED"/>
    <property type="match status" value="1"/>
</dbReference>
<evidence type="ECO:0000256" key="1">
    <source>
        <dbReference type="SAM" id="MobiDB-lite"/>
    </source>
</evidence>
<feature type="compositionally biased region" description="Low complexity" evidence="1">
    <location>
        <begin position="667"/>
        <end position="800"/>
    </location>
</feature>
<keyword evidence="4" id="KW-1185">Reference proteome</keyword>
<dbReference type="Gene3D" id="3.40.390.10">
    <property type="entry name" value="Collagenase (Catalytic Domain)"/>
    <property type="match status" value="1"/>
</dbReference>
<gene>
    <name evidence="3" type="ORF">CTEN210_04237</name>
</gene>
<sequence length="806" mass="85438">MKLPLAATIVVSTLSFAAAQNCGFAIANKGQSIAAEKRPVDLSALAKGCDSNKFIQVDTPRGRKKFNNKPNAAAKGFYGVTDDGSTLQYIRGENDTVFGSLVDIEDGTVTQISVDYEGNQVMETTKSLDFPPEQDPPEIDAPELKVKTADVSLVEDISSIETKSLQGGSTGASRALSLFPIEDTDMQSRSLVDDGSTLDILIVWTQAAECENSGQFDLELCTLTETTRNNMLGIVDLAISETNTAYANSNISTALRAVNPQRIDYVESDSLTALNDITGTTDGKMDLVHTLRADAKADLVGLFVKSGGGCGIAWRPTTPTPDLMFSVTNWNCATGNYSFGHEVGHNLGCKHDRGTSNECSNSGYNYGFRDPAGNFRSVMAYNCVSGQCDNNAAPNTFCTRVNWFSNDYGPDFEYNNSPIGNTQNDCARRINDVKLQVSRFFDSGASPSPSQVPTISLQPSISPFPTTTGPQCGNSVCERECGSCASDCFRSTDCGSLVSSGSGNRSPSLFGQAFNVDVFEDVYFHEAESFVFIETTANFNVKVYTKEGSYVDSSNLNDWNLVFNGSFNVPNQFLGYITLPFTEIQQSLKNTVRAFYITLDTGSITLFENFATSQASNGDLAMNTPFLRNQVIGSTMGSELNFGTAVTEPKYLGTLKYGYIPSPPQTSNPTLSPSSVPSSSPTDSSEAPSSGPSSLPSSSPSMSSDKPSLSPSSVPSSSPTDSSEAPSSGPSSLPSSSPSMSSDKPSLSPSSVPSSSPTDSSEAPSSGHSSLPSSSPSMSSDKPSLSPSSVPSLSGPSSLPKFLVLQ</sequence>
<evidence type="ECO:0000313" key="4">
    <source>
        <dbReference type="Proteomes" id="UP001054902"/>
    </source>
</evidence>
<dbReference type="Pfam" id="PF13688">
    <property type="entry name" value="Reprolysin_5"/>
    <property type="match status" value="1"/>
</dbReference>
<evidence type="ECO:0000256" key="2">
    <source>
        <dbReference type="SAM" id="SignalP"/>
    </source>
</evidence>
<reference evidence="3 4" key="1">
    <citation type="journal article" date="2021" name="Sci. Rep.">
        <title>The genome of the diatom Chaetoceros tenuissimus carries an ancient integrated fragment of an extant virus.</title>
        <authorList>
            <person name="Hongo Y."/>
            <person name="Kimura K."/>
            <person name="Takaki Y."/>
            <person name="Yoshida Y."/>
            <person name="Baba S."/>
            <person name="Kobayashi G."/>
            <person name="Nagasaki K."/>
            <person name="Hano T."/>
            <person name="Tomaru Y."/>
        </authorList>
    </citation>
    <scope>NUCLEOTIDE SEQUENCE [LARGE SCALE GENOMIC DNA]</scope>
    <source>
        <strain evidence="3 4">NIES-3715</strain>
    </source>
</reference>